<reference evidence="2 3" key="1">
    <citation type="submission" date="2016-09" db="EMBL/GenBank/DDBJ databases">
        <authorList>
            <person name="Capua I."/>
            <person name="De Benedictis P."/>
            <person name="Joannis T."/>
            <person name="Lombin L.H."/>
            <person name="Cattoli G."/>
        </authorList>
    </citation>
    <scope>NUCLEOTIDE SEQUENCE [LARGE SCALE GENOMIC DNA]</scope>
    <source>
        <strain evidence="2 3">IMI 309357</strain>
    </source>
</reference>
<dbReference type="RefSeq" id="XP_022475022.1">
    <property type="nucleotide sequence ID" value="XM_022618372.1"/>
</dbReference>
<evidence type="ECO:0000313" key="3">
    <source>
        <dbReference type="Proteomes" id="UP000176998"/>
    </source>
</evidence>
<sequence>MRSFKTVLPSLSATRARLRLQSGSESWQATQVGKQTTECCHHDIGKSSRTNQNGITPVHPQSERGFIQ</sequence>
<comment type="caution">
    <text evidence="2">The sequence shown here is derived from an EMBL/GenBank/DDBJ whole genome shotgun (WGS) entry which is preliminary data.</text>
</comment>
<gene>
    <name evidence="2" type="ORF">CORC01_06733</name>
</gene>
<dbReference type="EMBL" id="MJBS01000052">
    <property type="protein sequence ID" value="OHE97870.1"/>
    <property type="molecule type" value="Genomic_DNA"/>
</dbReference>
<dbReference type="GeneID" id="34559882"/>
<organism evidence="2 3">
    <name type="scientific">Colletotrichum orchidophilum</name>
    <dbReference type="NCBI Taxonomy" id="1209926"/>
    <lineage>
        <taxon>Eukaryota</taxon>
        <taxon>Fungi</taxon>
        <taxon>Dikarya</taxon>
        <taxon>Ascomycota</taxon>
        <taxon>Pezizomycotina</taxon>
        <taxon>Sordariomycetes</taxon>
        <taxon>Hypocreomycetidae</taxon>
        <taxon>Glomerellales</taxon>
        <taxon>Glomerellaceae</taxon>
        <taxon>Colletotrichum</taxon>
    </lineage>
</organism>
<dbReference type="AlphaFoldDB" id="A0A1G4B8V7"/>
<evidence type="ECO:0000256" key="1">
    <source>
        <dbReference type="SAM" id="MobiDB-lite"/>
    </source>
</evidence>
<evidence type="ECO:0000313" key="2">
    <source>
        <dbReference type="EMBL" id="OHE97870.1"/>
    </source>
</evidence>
<accession>A0A1G4B8V7</accession>
<dbReference type="Proteomes" id="UP000176998">
    <property type="component" value="Unassembled WGS sequence"/>
</dbReference>
<protein>
    <submittedName>
        <fullName evidence="2">Uncharacterized protein</fullName>
    </submittedName>
</protein>
<proteinExistence type="predicted"/>
<name>A0A1G4B8V7_9PEZI</name>
<keyword evidence="3" id="KW-1185">Reference proteome</keyword>
<feature type="region of interest" description="Disordered" evidence="1">
    <location>
        <begin position="42"/>
        <end position="68"/>
    </location>
</feature>